<dbReference type="GO" id="GO:0004735">
    <property type="term" value="F:pyrroline-5-carboxylate reductase activity"/>
    <property type="evidence" value="ECO:0007669"/>
    <property type="project" value="UniProtKB-UniRule"/>
</dbReference>
<evidence type="ECO:0000256" key="6">
    <source>
        <dbReference type="PIRSR" id="PIRSR000193-1"/>
    </source>
</evidence>
<dbReference type="Pfam" id="PF03807">
    <property type="entry name" value="F420_oxidored"/>
    <property type="match status" value="1"/>
</dbReference>
<accession>A0A941F615</accession>
<dbReference type="SUPFAM" id="SSF51735">
    <property type="entry name" value="NAD(P)-binding Rossmann-fold domains"/>
    <property type="match status" value="1"/>
</dbReference>
<dbReference type="Proteomes" id="UP000679220">
    <property type="component" value="Unassembled WGS sequence"/>
</dbReference>
<protein>
    <recommendedName>
        <fullName evidence="4 5">Pyrroline-5-carboxylate reductase</fullName>
        <shortName evidence="4">P5C reductase</shortName>
        <shortName evidence="4">P5CR</shortName>
        <ecNumber evidence="4 5">1.5.1.2</ecNumber>
    </recommendedName>
    <alternativeName>
        <fullName evidence="4">PCA reductase</fullName>
    </alternativeName>
</protein>
<evidence type="ECO:0000313" key="9">
    <source>
        <dbReference type="EMBL" id="MBR8536573.1"/>
    </source>
</evidence>
<evidence type="ECO:0000256" key="5">
    <source>
        <dbReference type="NCBIfam" id="TIGR00112"/>
    </source>
</evidence>
<evidence type="ECO:0000313" key="10">
    <source>
        <dbReference type="Proteomes" id="UP000679220"/>
    </source>
</evidence>
<comment type="subcellular location">
    <subcellularLocation>
        <location evidence="4">Cytoplasm</location>
    </subcellularLocation>
</comment>
<feature type="domain" description="Pyrroline-5-carboxylate reductase dimerisation" evidence="8">
    <location>
        <begin position="161"/>
        <end position="261"/>
    </location>
</feature>
<comment type="catalytic activity">
    <reaction evidence="4">
        <text>L-proline + NAD(+) = (S)-1-pyrroline-5-carboxylate + NADH + 2 H(+)</text>
        <dbReference type="Rhea" id="RHEA:14105"/>
        <dbReference type="ChEBI" id="CHEBI:15378"/>
        <dbReference type="ChEBI" id="CHEBI:17388"/>
        <dbReference type="ChEBI" id="CHEBI:57540"/>
        <dbReference type="ChEBI" id="CHEBI:57945"/>
        <dbReference type="ChEBI" id="CHEBI:60039"/>
        <dbReference type="EC" id="1.5.1.2"/>
    </reaction>
</comment>
<dbReference type="Pfam" id="PF14748">
    <property type="entry name" value="P5CR_dimer"/>
    <property type="match status" value="1"/>
</dbReference>
<dbReference type="PIRSF" id="PIRSF000193">
    <property type="entry name" value="Pyrrol-5-carb_rd"/>
    <property type="match status" value="1"/>
</dbReference>
<comment type="caution">
    <text evidence="9">The sequence shown here is derived from an EMBL/GenBank/DDBJ whole genome shotgun (WGS) entry which is preliminary data.</text>
</comment>
<keyword evidence="10" id="KW-1185">Reference proteome</keyword>
<comment type="catalytic activity">
    <reaction evidence="4">
        <text>L-proline + NADP(+) = (S)-1-pyrroline-5-carboxylate + NADPH + 2 H(+)</text>
        <dbReference type="Rhea" id="RHEA:14109"/>
        <dbReference type="ChEBI" id="CHEBI:15378"/>
        <dbReference type="ChEBI" id="CHEBI:17388"/>
        <dbReference type="ChEBI" id="CHEBI:57783"/>
        <dbReference type="ChEBI" id="CHEBI:58349"/>
        <dbReference type="ChEBI" id="CHEBI:60039"/>
        <dbReference type="EC" id="1.5.1.2"/>
    </reaction>
</comment>
<comment type="similarity">
    <text evidence="1 4">Belongs to the pyrroline-5-carboxylate reductase family.</text>
</comment>
<dbReference type="InterPro" id="IPR029036">
    <property type="entry name" value="P5CR_dimer"/>
</dbReference>
<dbReference type="InterPro" id="IPR028939">
    <property type="entry name" value="P5C_Rdtase_cat_N"/>
</dbReference>
<comment type="function">
    <text evidence="4">Catalyzes the reduction of 1-pyrroline-5-carboxylate (PCA) to L-proline.</text>
</comment>
<evidence type="ECO:0000256" key="1">
    <source>
        <dbReference type="ARBA" id="ARBA00005525"/>
    </source>
</evidence>
<dbReference type="SUPFAM" id="SSF48179">
    <property type="entry name" value="6-phosphogluconate dehydrogenase C-terminal domain-like"/>
    <property type="match status" value="1"/>
</dbReference>
<dbReference type="Gene3D" id="1.10.3730.10">
    <property type="entry name" value="ProC C-terminal domain-like"/>
    <property type="match status" value="1"/>
</dbReference>
<dbReference type="GO" id="GO:0055129">
    <property type="term" value="P:L-proline biosynthetic process"/>
    <property type="evidence" value="ECO:0007669"/>
    <property type="project" value="UniProtKB-UniRule"/>
</dbReference>
<name>A0A941F615_9BACT</name>
<dbReference type="HAMAP" id="MF_01925">
    <property type="entry name" value="P5C_reductase"/>
    <property type="match status" value="1"/>
</dbReference>
<reference evidence="9" key="1">
    <citation type="journal article" date="2018" name="Int. J. Syst. Evol. Microbiol.">
        <title>Carboxylicivirga sediminis sp. nov., isolated from coastal sediment.</title>
        <authorList>
            <person name="Wang F.Q."/>
            <person name="Ren L.H."/>
            <person name="Zou R.J."/>
            <person name="Sun Y.Z."/>
            <person name="Liu X.J."/>
            <person name="Jiang F."/>
            <person name="Liu L.J."/>
        </authorList>
    </citation>
    <scope>NUCLEOTIDE SEQUENCE</scope>
    <source>
        <strain evidence="9">JR1</strain>
    </source>
</reference>
<organism evidence="9 10">
    <name type="scientific">Carboxylicivirga sediminis</name>
    <dbReference type="NCBI Taxonomy" id="2006564"/>
    <lineage>
        <taxon>Bacteria</taxon>
        <taxon>Pseudomonadati</taxon>
        <taxon>Bacteroidota</taxon>
        <taxon>Bacteroidia</taxon>
        <taxon>Marinilabiliales</taxon>
        <taxon>Marinilabiliaceae</taxon>
        <taxon>Carboxylicivirga</taxon>
    </lineage>
</organism>
<keyword evidence="4" id="KW-0641">Proline biosynthesis</keyword>
<sequence>MKVNKLAIIGGGNLGTAIAKGLLANGLLEASQIYITRRRTALLNEFLEKGVNVSNDNRLAASGADVILLGVKPYQLEQVVKEIGPELKAHTILISLATGISSESIQGFSSVKLPIFRAMPNTAIEIGESMTCVSAYNANQEQEDLVLKLFSQMGQALIIPEELMAASTVLAACGIAYAMRFIRAATQGGIEIGFGSKLALQISAQTIKGAADLLIQKGTHPEDEIDKVTTPRGVTISGLNEMEHQGFSSSLIKGLLTSFNKIENGK</sequence>
<dbReference type="PANTHER" id="PTHR11645">
    <property type="entry name" value="PYRROLINE-5-CARBOXYLATE REDUCTASE"/>
    <property type="match status" value="1"/>
</dbReference>
<dbReference type="RefSeq" id="WP_212191601.1">
    <property type="nucleotide sequence ID" value="NZ_JAGTAR010000020.1"/>
</dbReference>
<comment type="pathway">
    <text evidence="4">Amino-acid biosynthesis; L-proline biosynthesis; L-proline from L-glutamate 5-semialdehyde: step 1/1.</text>
</comment>
<dbReference type="NCBIfam" id="TIGR00112">
    <property type="entry name" value="proC"/>
    <property type="match status" value="1"/>
</dbReference>
<keyword evidence="2 4" id="KW-0521">NADP</keyword>
<reference evidence="9" key="2">
    <citation type="submission" date="2021-04" db="EMBL/GenBank/DDBJ databases">
        <authorList>
            <person name="Zhang T."/>
            <person name="Zhang Y."/>
            <person name="Lu D."/>
            <person name="Zuo D."/>
            <person name="Du Z."/>
        </authorList>
    </citation>
    <scope>NUCLEOTIDE SEQUENCE</scope>
    <source>
        <strain evidence="9">JR1</strain>
    </source>
</reference>
<evidence type="ECO:0000256" key="4">
    <source>
        <dbReference type="HAMAP-Rule" id="MF_01925"/>
    </source>
</evidence>
<evidence type="ECO:0000259" key="7">
    <source>
        <dbReference type="Pfam" id="PF03807"/>
    </source>
</evidence>
<gene>
    <name evidence="4 9" type="primary">proC</name>
    <name evidence="9" type="ORF">KDU71_13445</name>
</gene>
<evidence type="ECO:0000259" key="8">
    <source>
        <dbReference type="Pfam" id="PF14748"/>
    </source>
</evidence>
<dbReference type="InterPro" id="IPR000304">
    <property type="entry name" value="Pyrroline-COOH_reductase"/>
</dbReference>
<proteinExistence type="inferred from homology"/>
<feature type="binding site" evidence="6">
    <location>
        <position position="57"/>
    </location>
    <ligand>
        <name>NADPH</name>
        <dbReference type="ChEBI" id="CHEBI:57783"/>
    </ligand>
</feature>
<keyword evidence="4" id="KW-0028">Amino-acid biosynthesis</keyword>
<dbReference type="InterPro" id="IPR036291">
    <property type="entry name" value="NAD(P)-bd_dom_sf"/>
</dbReference>
<dbReference type="EC" id="1.5.1.2" evidence="4 5"/>
<dbReference type="GO" id="GO:0005737">
    <property type="term" value="C:cytoplasm"/>
    <property type="evidence" value="ECO:0007669"/>
    <property type="project" value="UniProtKB-SubCell"/>
</dbReference>
<feature type="domain" description="Pyrroline-5-carboxylate reductase catalytic N-terminal" evidence="7">
    <location>
        <begin position="5"/>
        <end position="98"/>
    </location>
</feature>
<dbReference type="AlphaFoldDB" id="A0A941F615"/>
<dbReference type="PANTHER" id="PTHR11645:SF0">
    <property type="entry name" value="PYRROLINE-5-CARBOXYLATE REDUCTASE 3"/>
    <property type="match status" value="1"/>
</dbReference>
<dbReference type="InterPro" id="IPR008927">
    <property type="entry name" value="6-PGluconate_DH-like_C_sf"/>
</dbReference>
<keyword evidence="3 4" id="KW-0560">Oxidoreductase</keyword>
<dbReference type="Gene3D" id="3.40.50.720">
    <property type="entry name" value="NAD(P)-binding Rossmann-like Domain"/>
    <property type="match status" value="1"/>
</dbReference>
<keyword evidence="4" id="KW-0963">Cytoplasm</keyword>
<evidence type="ECO:0000256" key="3">
    <source>
        <dbReference type="ARBA" id="ARBA00023002"/>
    </source>
</evidence>
<feature type="binding site" evidence="6">
    <location>
        <begin position="9"/>
        <end position="14"/>
    </location>
    <ligand>
        <name>NADP(+)</name>
        <dbReference type="ChEBI" id="CHEBI:58349"/>
    </ligand>
</feature>
<evidence type="ECO:0000256" key="2">
    <source>
        <dbReference type="ARBA" id="ARBA00022857"/>
    </source>
</evidence>
<dbReference type="EMBL" id="JAGTAR010000020">
    <property type="protein sequence ID" value="MBR8536573.1"/>
    <property type="molecule type" value="Genomic_DNA"/>
</dbReference>